<gene>
    <name evidence="2" type="primary">YDJ1</name>
    <name evidence="2" type="ORF">TR149239</name>
</gene>
<comment type="similarity">
    <text evidence="1">Belongs to the NDRG family.</text>
</comment>
<organism evidence="2">
    <name type="scientific">Schistocephalus solidus</name>
    <name type="common">Tapeworm</name>
    <dbReference type="NCBI Taxonomy" id="70667"/>
    <lineage>
        <taxon>Eukaryota</taxon>
        <taxon>Metazoa</taxon>
        <taxon>Spiralia</taxon>
        <taxon>Lophotrochozoa</taxon>
        <taxon>Platyhelminthes</taxon>
        <taxon>Cestoda</taxon>
        <taxon>Eucestoda</taxon>
        <taxon>Diphyllobothriidea</taxon>
        <taxon>Diphyllobothriidae</taxon>
        <taxon>Schistocephalus</taxon>
    </lineage>
</organism>
<evidence type="ECO:0000256" key="1">
    <source>
        <dbReference type="ARBA" id="ARBA00005598"/>
    </source>
</evidence>
<dbReference type="Pfam" id="PF03096">
    <property type="entry name" value="Ndr"/>
    <property type="match status" value="1"/>
</dbReference>
<dbReference type="InterPro" id="IPR029058">
    <property type="entry name" value="AB_hydrolase_fold"/>
</dbReference>
<dbReference type="PANTHER" id="PTHR11034">
    <property type="entry name" value="N-MYC DOWNSTREAM REGULATED"/>
    <property type="match status" value="1"/>
</dbReference>
<dbReference type="EMBL" id="GEEE01019071">
    <property type="protein sequence ID" value="JAP44154.1"/>
    <property type="molecule type" value="Transcribed_RNA"/>
</dbReference>
<dbReference type="Gene3D" id="3.40.50.1820">
    <property type="entry name" value="alpha/beta hydrolase"/>
    <property type="match status" value="1"/>
</dbReference>
<dbReference type="InterPro" id="IPR004142">
    <property type="entry name" value="NDRG"/>
</dbReference>
<reference evidence="2" key="1">
    <citation type="submission" date="2016-01" db="EMBL/GenBank/DDBJ databases">
        <title>Reference transcriptome for the parasite Schistocephalus solidus: insights into the molecular evolution of parasitism.</title>
        <authorList>
            <person name="Hebert F.O."/>
            <person name="Grambauer S."/>
            <person name="Barber I."/>
            <person name="Landry C.R."/>
            <person name="Aubin-Horth N."/>
        </authorList>
    </citation>
    <scope>NUCLEOTIDE SEQUENCE</scope>
</reference>
<name>A0A0X3NWJ3_SCHSO</name>
<dbReference type="SUPFAM" id="SSF53474">
    <property type="entry name" value="alpha/beta-Hydrolases"/>
    <property type="match status" value="1"/>
</dbReference>
<protein>
    <submittedName>
        <fullName evidence="2">Uncharacterized protein ZK1073.1</fullName>
    </submittedName>
</protein>
<evidence type="ECO:0000313" key="2">
    <source>
        <dbReference type="EMBL" id="JAP44154.1"/>
    </source>
</evidence>
<accession>A0A0X3NWJ3</accession>
<dbReference type="AlphaFoldDB" id="A0A0X3NWJ3"/>
<sequence>MAGLGMASEVHHVIELPDIGKLNVYVQGNLLSHSVAFFTVHDLGCNHYQYEDFVSHRKLQPINERALWISVDLPGQGDGEAELPATYTFPTIQTIAENMKPVLDHLRIDHVVLFGEGAGANILARFAMLHDEMVLGAILIHCTGQTASFTDSLRDKLVNWKLNTTGMNPSTESFLILHRFGWDSRPITETGTEHELRQSIEHFRENLRHSINPKNLNRYITAYMQRRTLIDRLAELKCSVLLITGALAPQRKGCEKLYECLRKAHKDNKNSMSTRELVVIENVANVLAERPDKVIESMQYFIQGIGLLSHVKMQTTPLSLNRRMSMEDYDRPLGKIQLSAGFRSSLLTTDVMEDKE</sequence>
<proteinExistence type="inferred from homology"/>